<name>A0A0K2TME5_LEPSM</name>
<sequence>MICHTNLVCTPNFQKTKRRPGFNSVVSGNTGLQMTGNVSSSVVKVHLSYFMPQIPKQIGVWTRDKVDVEPTPTLKFPLKIQVWKVISHQEVSDFHLIPQNQTATAEYYVMEILSKSQMSALSCTEETGPLLKRKNVVSHIKNHFPGGWWPCSPLRKVVFRQLGFFLGQRHMVCQQS</sequence>
<protein>
    <submittedName>
        <fullName evidence="1">Uncharacterized protein</fullName>
    </submittedName>
</protein>
<dbReference type="EMBL" id="HACA01009922">
    <property type="protein sequence ID" value="CDW27283.1"/>
    <property type="molecule type" value="Transcribed_RNA"/>
</dbReference>
<organism evidence="1">
    <name type="scientific">Lepeophtheirus salmonis</name>
    <name type="common">Salmon louse</name>
    <name type="synonym">Caligus salmonis</name>
    <dbReference type="NCBI Taxonomy" id="72036"/>
    <lineage>
        <taxon>Eukaryota</taxon>
        <taxon>Metazoa</taxon>
        <taxon>Ecdysozoa</taxon>
        <taxon>Arthropoda</taxon>
        <taxon>Crustacea</taxon>
        <taxon>Multicrustacea</taxon>
        <taxon>Hexanauplia</taxon>
        <taxon>Copepoda</taxon>
        <taxon>Siphonostomatoida</taxon>
        <taxon>Caligidae</taxon>
        <taxon>Lepeophtheirus</taxon>
    </lineage>
</organism>
<proteinExistence type="predicted"/>
<accession>A0A0K2TME5</accession>
<reference evidence="1" key="1">
    <citation type="submission" date="2014-05" db="EMBL/GenBank/DDBJ databases">
        <authorList>
            <person name="Chronopoulou M."/>
        </authorList>
    </citation>
    <scope>NUCLEOTIDE SEQUENCE</scope>
    <source>
        <tissue evidence="1">Whole organism</tissue>
    </source>
</reference>
<evidence type="ECO:0000313" key="1">
    <source>
        <dbReference type="EMBL" id="CDW27283.1"/>
    </source>
</evidence>
<dbReference type="AlphaFoldDB" id="A0A0K2TME5"/>
<feature type="non-terminal residue" evidence="1">
    <location>
        <position position="176"/>
    </location>
</feature>